<dbReference type="OrthoDB" id="3211108at2"/>
<dbReference type="AlphaFoldDB" id="A0A511DPQ0"/>
<dbReference type="InterPro" id="IPR010852">
    <property type="entry name" value="ABATE"/>
</dbReference>
<dbReference type="InterPro" id="IPR023286">
    <property type="entry name" value="ABATE_dom_sf"/>
</dbReference>
<comment type="caution">
    <text evidence="2">The sequence shown here is derived from an EMBL/GenBank/DDBJ whole genome shotgun (WGS) entry which is preliminary data.</text>
</comment>
<evidence type="ECO:0000259" key="1">
    <source>
        <dbReference type="Pfam" id="PF11706"/>
    </source>
</evidence>
<protein>
    <recommendedName>
        <fullName evidence="1">Zinc finger CGNR domain-containing protein</fullName>
    </recommendedName>
</protein>
<name>A0A511DPQ0_9PSEU</name>
<organism evidence="2 3">
    <name type="scientific">Pseudonocardia sulfidoxydans NBRC 16205</name>
    <dbReference type="NCBI Taxonomy" id="1223511"/>
    <lineage>
        <taxon>Bacteria</taxon>
        <taxon>Bacillati</taxon>
        <taxon>Actinomycetota</taxon>
        <taxon>Actinomycetes</taxon>
        <taxon>Pseudonocardiales</taxon>
        <taxon>Pseudonocardiaceae</taxon>
        <taxon>Pseudonocardia</taxon>
    </lineage>
</organism>
<accession>A0A511DPQ0</accession>
<dbReference type="PANTHER" id="PTHR35525">
    <property type="entry name" value="BLL6575 PROTEIN"/>
    <property type="match status" value="1"/>
</dbReference>
<dbReference type="EMBL" id="BJVJ01000044">
    <property type="protein sequence ID" value="GEL25028.1"/>
    <property type="molecule type" value="Genomic_DNA"/>
</dbReference>
<dbReference type="InterPro" id="IPR021005">
    <property type="entry name" value="Znf_CGNR"/>
</dbReference>
<dbReference type="Gene3D" id="1.10.3300.10">
    <property type="entry name" value="Jann2411-like domain"/>
    <property type="match status" value="1"/>
</dbReference>
<proteinExistence type="predicted"/>
<dbReference type="Proteomes" id="UP000321685">
    <property type="component" value="Unassembled WGS sequence"/>
</dbReference>
<evidence type="ECO:0000313" key="3">
    <source>
        <dbReference type="Proteomes" id="UP000321685"/>
    </source>
</evidence>
<evidence type="ECO:0000313" key="2">
    <source>
        <dbReference type="EMBL" id="GEL25028.1"/>
    </source>
</evidence>
<dbReference type="SUPFAM" id="SSF160904">
    <property type="entry name" value="Jann2411-like"/>
    <property type="match status" value="1"/>
</dbReference>
<gene>
    <name evidence="2" type="ORF">PSU4_39820</name>
</gene>
<dbReference type="PANTHER" id="PTHR35525:SF3">
    <property type="entry name" value="BLL6575 PROTEIN"/>
    <property type="match status" value="1"/>
</dbReference>
<dbReference type="RefSeq" id="WP_147110466.1">
    <property type="nucleotide sequence ID" value="NZ_BJVJ01000044.1"/>
</dbReference>
<feature type="domain" description="Zinc finger CGNR" evidence="1">
    <location>
        <begin position="146"/>
        <end position="188"/>
    </location>
</feature>
<keyword evidence="3" id="KW-1185">Reference proteome</keyword>
<sequence length="199" mass="21493">MHSFVFLAGDVALDFVNTVMVQERTLVDTVSQPAELAAWVAESSLGADYGVPTSVSRAVHSRAVELRVTLKAGFAALASGEPMSDDALAHLNAVLADDPGTELVRDDAGALRRRPRIDLGRDASALPWILADAAARVLVDGRAQQLRRCANHDTCVLMFLDSSRSRNRRWCSMELCGNRNKVAAHSARARQSVGDPRTS</sequence>
<dbReference type="Pfam" id="PF11706">
    <property type="entry name" value="zf-CGNR"/>
    <property type="match status" value="1"/>
</dbReference>
<dbReference type="Pfam" id="PF07336">
    <property type="entry name" value="ABATE"/>
    <property type="match status" value="1"/>
</dbReference>
<reference evidence="2 3" key="1">
    <citation type="submission" date="2019-07" db="EMBL/GenBank/DDBJ databases">
        <title>Whole genome shotgun sequence of Pseudonocardia sulfidoxydans NBRC 16205.</title>
        <authorList>
            <person name="Hosoyama A."/>
            <person name="Uohara A."/>
            <person name="Ohji S."/>
            <person name="Ichikawa N."/>
        </authorList>
    </citation>
    <scope>NUCLEOTIDE SEQUENCE [LARGE SCALE GENOMIC DNA]</scope>
    <source>
        <strain evidence="2 3">NBRC 16205</strain>
    </source>
</reference>